<keyword evidence="2" id="KW-1185">Reference proteome</keyword>
<accession>A0ABY7AIA2</accession>
<gene>
    <name evidence="1" type="ORF">OW255_06650</name>
</gene>
<evidence type="ECO:0000313" key="2">
    <source>
        <dbReference type="Proteomes" id="UP001163115"/>
    </source>
</evidence>
<dbReference type="EMBL" id="CP113524">
    <property type="protein sequence ID" value="WAJ25183.1"/>
    <property type="molecule type" value="Genomic_DNA"/>
</dbReference>
<evidence type="ECO:0000313" key="1">
    <source>
        <dbReference type="EMBL" id="WAJ25183.1"/>
    </source>
</evidence>
<organism evidence="1 2">
    <name type="scientific">Lacrimispora xylanolytica</name>
    <dbReference type="NCBI Taxonomy" id="29375"/>
    <lineage>
        <taxon>Bacteria</taxon>
        <taxon>Bacillati</taxon>
        <taxon>Bacillota</taxon>
        <taxon>Clostridia</taxon>
        <taxon>Lachnospirales</taxon>
        <taxon>Lachnospiraceae</taxon>
        <taxon>Lacrimispora</taxon>
    </lineage>
</organism>
<reference evidence="1" key="1">
    <citation type="submission" date="2022-11" db="EMBL/GenBank/DDBJ databases">
        <title>Lacrimispora xylanolytica sy1, complete genome.</title>
        <authorList>
            <person name="Choi S."/>
        </authorList>
    </citation>
    <scope>NUCLEOTIDE SEQUENCE</scope>
    <source>
        <strain evidence="1">Sy1</strain>
    </source>
</reference>
<dbReference type="RefSeq" id="WP_268116079.1">
    <property type="nucleotide sequence ID" value="NZ_CP113524.1"/>
</dbReference>
<name>A0ABY7AIA2_9FIRM</name>
<protein>
    <submittedName>
        <fullName evidence="1">Uncharacterized protein</fullName>
    </submittedName>
</protein>
<proteinExistence type="predicted"/>
<dbReference type="Proteomes" id="UP001163115">
    <property type="component" value="Chromosome"/>
</dbReference>
<sequence length="58" mass="6948">MSSSIFIITDFKIIFEIDNNGDNMKRFIEKVIKQGTKIHQELKKDCIELEYIYNCYII</sequence>